<feature type="region of interest" description="Disordered" evidence="2">
    <location>
        <begin position="201"/>
        <end position="231"/>
    </location>
</feature>
<keyword evidence="1" id="KW-0694">RNA-binding</keyword>
<feature type="region of interest" description="Disordered" evidence="2">
    <location>
        <begin position="137"/>
        <end position="165"/>
    </location>
</feature>
<dbReference type="InterPro" id="IPR055256">
    <property type="entry name" value="KH_1_KHDC4/BBP-like"/>
</dbReference>
<dbReference type="GO" id="GO:0005634">
    <property type="term" value="C:nucleus"/>
    <property type="evidence" value="ECO:0007669"/>
    <property type="project" value="TreeGrafter"/>
</dbReference>
<dbReference type="PANTHER" id="PTHR11208:SF42">
    <property type="entry name" value="QUAKING RELATED 54B, ISOFORM E"/>
    <property type="match status" value="1"/>
</dbReference>
<protein>
    <recommendedName>
        <fullName evidence="3">K Homology domain-containing protein</fullName>
    </recommendedName>
</protein>
<evidence type="ECO:0000313" key="5">
    <source>
        <dbReference type="Proteomes" id="UP001321473"/>
    </source>
</evidence>
<evidence type="ECO:0000259" key="3">
    <source>
        <dbReference type="SMART" id="SM00322"/>
    </source>
</evidence>
<evidence type="ECO:0000313" key="4">
    <source>
        <dbReference type="EMBL" id="KAK8776903.1"/>
    </source>
</evidence>
<name>A0AAQ4EQU6_AMBAM</name>
<dbReference type="GO" id="GO:0000381">
    <property type="term" value="P:regulation of alternative mRNA splicing, via spliceosome"/>
    <property type="evidence" value="ECO:0007669"/>
    <property type="project" value="TreeGrafter"/>
</dbReference>
<dbReference type="InterPro" id="IPR004087">
    <property type="entry name" value="KH_dom"/>
</dbReference>
<dbReference type="SMART" id="SM00322">
    <property type="entry name" value="KH"/>
    <property type="match status" value="1"/>
</dbReference>
<dbReference type="PANTHER" id="PTHR11208">
    <property type="entry name" value="RNA-BINDING PROTEIN RELATED"/>
    <property type="match status" value="1"/>
</dbReference>
<evidence type="ECO:0000256" key="2">
    <source>
        <dbReference type="SAM" id="MobiDB-lite"/>
    </source>
</evidence>
<dbReference type="EMBL" id="JARKHS020012433">
    <property type="protein sequence ID" value="KAK8776903.1"/>
    <property type="molecule type" value="Genomic_DNA"/>
</dbReference>
<gene>
    <name evidence="4" type="ORF">V5799_029752</name>
</gene>
<dbReference type="CDD" id="cd22384">
    <property type="entry name" value="KH-I_KHDRBS"/>
    <property type="match status" value="1"/>
</dbReference>
<dbReference type="Proteomes" id="UP001321473">
    <property type="component" value="Unassembled WGS sequence"/>
</dbReference>
<reference evidence="4 5" key="1">
    <citation type="journal article" date="2023" name="Arcadia Sci">
        <title>De novo assembly of a long-read Amblyomma americanum tick genome.</title>
        <authorList>
            <person name="Chou S."/>
            <person name="Poskanzer K.E."/>
            <person name="Rollins M."/>
            <person name="Thuy-Boun P.S."/>
        </authorList>
    </citation>
    <scope>NUCLEOTIDE SEQUENCE [LARGE SCALE GENOMIC DNA]</scope>
    <source>
        <strain evidence="4">F_SG_1</strain>
        <tissue evidence="4">Salivary glands</tissue>
    </source>
</reference>
<proteinExistence type="predicted"/>
<sequence length="414" mass="44596">MDIHKGRSVRLQVRVQVPVKDHPNFNFVGKLLGPKGNSLKRLQEETQTKMAILGRGSMRDKAKEEDLRQLKDPKYWHLHEELHVEVNAFAPPAEAYRRMAFALAQLKPFLVPDYYDEIRQTQLRELALLKNDRKNGATTAASLESSSPQTSLAPSAPPGTASPPCGNELVAVSSCGSNATAQHAQLRSSWHPLVTGHVQASLHQDASSSSCRSSPPTPPTHPALRPGVPAGLVLAGNPDALSQLPPIQVSSGLARGVAPPPTTAAAVSAAAAKAAYLLHGSRVLPVRLTRKSALRAAALTLGRAAAVGALRHGAAVELISTDCAADEFLYGDEYPDGNFDGNVYEQAFTTIDEQGFSHQSPEDMPSNGYAADTDFAEWADPPLRTHCHLPTRLKASQGMTRRLYRPYGPLPSRF</sequence>
<feature type="compositionally biased region" description="Polar residues" evidence="2">
    <location>
        <begin position="137"/>
        <end position="150"/>
    </location>
</feature>
<feature type="domain" description="K Homology" evidence="3">
    <location>
        <begin position="9"/>
        <end position="107"/>
    </location>
</feature>
<dbReference type="InterPro" id="IPR045071">
    <property type="entry name" value="BBP-like"/>
</dbReference>
<dbReference type="Gene3D" id="3.30.1370.10">
    <property type="entry name" value="K Homology domain, type 1"/>
    <property type="match status" value="1"/>
</dbReference>
<dbReference type="GO" id="GO:0003729">
    <property type="term" value="F:mRNA binding"/>
    <property type="evidence" value="ECO:0007669"/>
    <property type="project" value="TreeGrafter"/>
</dbReference>
<accession>A0AAQ4EQU6</accession>
<dbReference type="AlphaFoldDB" id="A0AAQ4EQU6"/>
<organism evidence="4 5">
    <name type="scientific">Amblyomma americanum</name>
    <name type="common">Lone star tick</name>
    <dbReference type="NCBI Taxonomy" id="6943"/>
    <lineage>
        <taxon>Eukaryota</taxon>
        <taxon>Metazoa</taxon>
        <taxon>Ecdysozoa</taxon>
        <taxon>Arthropoda</taxon>
        <taxon>Chelicerata</taxon>
        <taxon>Arachnida</taxon>
        <taxon>Acari</taxon>
        <taxon>Parasitiformes</taxon>
        <taxon>Ixodida</taxon>
        <taxon>Ixodoidea</taxon>
        <taxon>Ixodidae</taxon>
        <taxon>Amblyomminae</taxon>
        <taxon>Amblyomma</taxon>
    </lineage>
</organism>
<keyword evidence="5" id="KW-1185">Reference proteome</keyword>
<evidence type="ECO:0000256" key="1">
    <source>
        <dbReference type="ARBA" id="ARBA00022884"/>
    </source>
</evidence>
<dbReference type="Pfam" id="PF22675">
    <property type="entry name" value="KH-I_KHDC4-BBP"/>
    <property type="match status" value="1"/>
</dbReference>
<dbReference type="SUPFAM" id="SSF54791">
    <property type="entry name" value="Eukaryotic type KH-domain (KH-domain type I)"/>
    <property type="match status" value="1"/>
</dbReference>
<comment type="caution">
    <text evidence="4">The sequence shown here is derived from an EMBL/GenBank/DDBJ whole genome shotgun (WGS) entry which is preliminary data.</text>
</comment>
<dbReference type="InterPro" id="IPR036612">
    <property type="entry name" value="KH_dom_type_1_sf"/>
</dbReference>